<name>A0A5J9UBR2_9POAL</name>
<gene>
    <name evidence="1" type="ORF">EJB05_30517</name>
</gene>
<sequence>MWKAHGLASCDEMDDGVEESSLKRRERGTPTRSRLLWRRQQSHLFPQAQETSGLLRPAFCIASASALLQEYLQNKVHTEEYLKSLKSSFRIAAIVELTCKNRAPIMMDLLSEPRLDMLSNKVYDVSGRGHSDEILSQAANKHRNKSSLFKNLCSVF</sequence>
<proteinExistence type="predicted"/>
<dbReference type="Proteomes" id="UP000324897">
    <property type="component" value="Unassembled WGS sequence"/>
</dbReference>
<dbReference type="Gramene" id="TVU20914">
    <property type="protein sequence ID" value="TVU20914"/>
    <property type="gene ID" value="EJB05_30517"/>
</dbReference>
<evidence type="ECO:0000313" key="2">
    <source>
        <dbReference type="Proteomes" id="UP000324897"/>
    </source>
</evidence>
<reference evidence="1 2" key="1">
    <citation type="journal article" date="2019" name="Sci. Rep.">
        <title>A high-quality genome of Eragrostis curvula grass provides insights into Poaceae evolution and supports new strategies to enhance forage quality.</title>
        <authorList>
            <person name="Carballo J."/>
            <person name="Santos B.A.C.M."/>
            <person name="Zappacosta D."/>
            <person name="Garbus I."/>
            <person name="Selva J.P."/>
            <person name="Gallo C.A."/>
            <person name="Diaz A."/>
            <person name="Albertini E."/>
            <person name="Caccamo M."/>
            <person name="Echenique V."/>
        </authorList>
    </citation>
    <scope>NUCLEOTIDE SEQUENCE [LARGE SCALE GENOMIC DNA]</scope>
    <source>
        <strain evidence="2">cv. Victoria</strain>
        <tissue evidence="1">Leaf</tissue>
    </source>
</reference>
<comment type="caution">
    <text evidence="1">The sequence shown here is derived from an EMBL/GenBank/DDBJ whole genome shotgun (WGS) entry which is preliminary data.</text>
</comment>
<organism evidence="1 2">
    <name type="scientific">Eragrostis curvula</name>
    <name type="common">weeping love grass</name>
    <dbReference type="NCBI Taxonomy" id="38414"/>
    <lineage>
        <taxon>Eukaryota</taxon>
        <taxon>Viridiplantae</taxon>
        <taxon>Streptophyta</taxon>
        <taxon>Embryophyta</taxon>
        <taxon>Tracheophyta</taxon>
        <taxon>Spermatophyta</taxon>
        <taxon>Magnoliopsida</taxon>
        <taxon>Liliopsida</taxon>
        <taxon>Poales</taxon>
        <taxon>Poaceae</taxon>
        <taxon>PACMAD clade</taxon>
        <taxon>Chloridoideae</taxon>
        <taxon>Eragrostideae</taxon>
        <taxon>Eragrostidinae</taxon>
        <taxon>Eragrostis</taxon>
    </lineage>
</organism>
<keyword evidence="2" id="KW-1185">Reference proteome</keyword>
<accession>A0A5J9UBR2</accession>
<protein>
    <submittedName>
        <fullName evidence="1">Uncharacterized protein</fullName>
    </submittedName>
</protein>
<dbReference type="AlphaFoldDB" id="A0A5J9UBR2"/>
<dbReference type="EMBL" id="RWGY01000026">
    <property type="protein sequence ID" value="TVU20914.1"/>
    <property type="molecule type" value="Genomic_DNA"/>
</dbReference>
<evidence type="ECO:0000313" key="1">
    <source>
        <dbReference type="EMBL" id="TVU20914.1"/>
    </source>
</evidence>